<evidence type="ECO:0000313" key="3">
    <source>
        <dbReference type="Proteomes" id="UP000196842"/>
    </source>
</evidence>
<protein>
    <submittedName>
        <fullName evidence="2">Uncharacterized protein</fullName>
    </submittedName>
</protein>
<proteinExistence type="predicted"/>
<dbReference type="KEGG" id="pvd:CFBP1590__4841"/>
<name>A0A1Y6JR69_PSEVI</name>
<feature type="region of interest" description="Disordered" evidence="1">
    <location>
        <begin position="1"/>
        <end position="30"/>
    </location>
</feature>
<dbReference type="AlphaFoldDB" id="A0A1Y6JR69"/>
<evidence type="ECO:0000313" key="2">
    <source>
        <dbReference type="EMBL" id="SMS12427.1"/>
    </source>
</evidence>
<evidence type="ECO:0000256" key="1">
    <source>
        <dbReference type="SAM" id="MobiDB-lite"/>
    </source>
</evidence>
<sequence>MSGSVPRPESDAERPERRYHAGAWERSSHKSASTLIVPIALRGHAARDAPRHTLHSHADQPFIDIAI</sequence>
<accession>A0A1Y6JR69</accession>
<dbReference type="EMBL" id="LT855380">
    <property type="protein sequence ID" value="SMS12427.1"/>
    <property type="molecule type" value="Genomic_DNA"/>
</dbReference>
<reference evidence="2 3" key="1">
    <citation type="submission" date="2017-05" db="EMBL/GenBank/DDBJ databases">
        <authorList>
            <person name="Song R."/>
            <person name="Chenine A.L."/>
            <person name="Ruprecht R.M."/>
        </authorList>
    </citation>
    <scope>NUCLEOTIDE SEQUENCE [LARGE SCALE GENOMIC DNA]</scope>
    <source>
        <strain evidence="2 3">CFBP 1590</strain>
    </source>
</reference>
<organism evidence="2 3">
    <name type="scientific">Pseudomonas viridiflava</name>
    <name type="common">Phytomonas viridiflava</name>
    <dbReference type="NCBI Taxonomy" id="33069"/>
    <lineage>
        <taxon>Bacteria</taxon>
        <taxon>Pseudomonadati</taxon>
        <taxon>Pseudomonadota</taxon>
        <taxon>Gammaproteobacteria</taxon>
        <taxon>Pseudomonadales</taxon>
        <taxon>Pseudomonadaceae</taxon>
        <taxon>Pseudomonas</taxon>
    </lineage>
</organism>
<dbReference type="Proteomes" id="UP000196842">
    <property type="component" value="Chromosome I"/>
</dbReference>
<gene>
    <name evidence="2" type="ORF">CFBP1590__4841</name>
</gene>
<feature type="compositionally biased region" description="Basic and acidic residues" evidence="1">
    <location>
        <begin position="8"/>
        <end position="19"/>
    </location>
</feature>